<gene>
    <name evidence="2" type="ORF">DCHRY22_LOCUS4784</name>
</gene>
<reference evidence="2" key="1">
    <citation type="submission" date="2021-09" db="EMBL/GenBank/DDBJ databases">
        <authorList>
            <person name="Martin H S."/>
        </authorList>
    </citation>
    <scope>NUCLEOTIDE SEQUENCE</scope>
</reference>
<accession>A0A8J2VT55</accession>
<evidence type="ECO:0000313" key="3">
    <source>
        <dbReference type="Proteomes" id="UP000789524"/>
    </source>
</evidence>
<organism evidence="2 3">
    <name type="scientific">Danaus chrysippus</name>
    <name type="common">African queen</name>
    <dbReference type="NCBI Taxonomy" id="151541"/>
    <lineage>
        <taxon>Eukaryota</taxon>
        <taxon>Metazoa</taxon>
        <taxon>Ecdysozoa</taxon>
        <taxon>Arthropoda</taxon>
        <taxon>Hexapoda</taxon>
        <taxon>Insecta</taxon>
        <taxon>Pterygota</taxon>
        <taxon>Neoptera</taxon>
        <taxon>Endopterygota</taxon>
        <taxon>Lepidoptera</taxon>
        <taxon>Glossata</taxon>
        <taxon>Ditrysia</taxon>
        <taxon>Papilionoidea</taxon>
        <taxon>Nymphalidae</taxon>
        <taxon>Danainae</taxon>
        <taxon>Danaini</taxon>
        <taxon>Danaina</taxon>
        <taxon>Danaus</taxon>
        <taxon>Anosia</taxon>
    </lineage>
</organism>
<feature type="region of interest" description="Disordered" evidence="1">
    <location>
        <begin position="1"/>
        <end position="25"/>
    </location>
</feature>
<evidence type="ECO:0000313" key="2">
    <source>
        <dbReference type="EMBL" id="CAG9563676.1"/>
    </source>
</evidence>
<dbReference type="EMBL" id="CAKASE010000050">
    <property type="protein sequence ID" value="CAG9563676.1"/>
    <property type="molecule type" value="Genomic_DNA"/>
</dbReference>
<keyword evidence="3" id="KW-1185">Reference proteome</keyword>
<dbReference type="Proteomes" id="UP000789524">
    <property type="component" value="Unassembled WGS sequence"/>
</dbReference>
<sequence length="76" mass="8682">MAKLTPPLSPSSKQKESRRRVNKQSLFGVLRSHKDSLRPRLDTGRSSLITDRRQRYLLSSDFGLLAIKVSRSTSLR</sequence>
<evidence type="ECO:0000256" key="1">
    <source>
        <dbReference type="SAM" id="MobiDB-lite"/>
    </source>
</evidence>
<dbReference type="AlphaFoldDB" id="A0A8J2VT55"/>
<proteinExistence type="predicted"/>
<protein>
    <submittedName>
        <fullName evidence="2">(African queen) hypothetical protein</fullName>
    </submittedName>
</protein>
<name>A0A8J2VT55_9NEOP</name>
<comment type="caution">
    <text evidence="2">The sequence shown here is derived from an EMBL/GenBank/DDBJ whole genome shotgun (WGS) entry which is preliminary data.</text>
</comment>